<keyword evidence="5" id="KW-0813">Transport</keyword>
<feature type="transmembrane region" description="Helical" evidence="5">
    <location>
        <begin position="6"/>
        <end position="27"/>
    </location>
</feature>
<keyword evidence="5" id="KW-1278">Translocase</keyword>
<proteinExistence type="inferred from homology"/>
<feature type="domain" description="NADH:quinone oxidoreductase/Mrp antiporter transmembrane" evidence="7">
    <location>
        <begin position="127"/>
        <end position="429"/>
    </location>
</feature>
<keyword evidence="5" id="KW-0874">Quinone</keyword>
<dbReference type="Proteomes" id="UP000215633">
    <property type="component" value="Unassembled WGS sequence"/>
</dbReference>
<evidence type="ECO:0000256" key="2">
    <source>
        <dbReference type="ARBA" id="ARBA00022692"/>
    </source>
</evidence>
<comment type="similarity">
    <text evidence="5">Belongs to the complex I subunit 2 family.</text>
</comment>
<dbReference type="HAMAP" id="MF_00445">
    <property type="entry name" value="NDH1_NuoN_1"/>
    <property type="match status" value="1"/>
</dbReference>
<sequence length="494" mass="52347">MMQSHIDFALAAPEILLLVFALAILLIDAVSSHPERKPTFVLSLLALGVLTVVSLVQWNDGAVGRTFNGLYVADNLSHLLKIASYVAVAATLVYGRAYAQARDMLRGGELYVLTLMALLGQMVMISAGNLISIYLGLELMSLALYALIALRRDDVVATEAAMKYFVLGALASGFLLYGMSMVYGATGQLDIAEIAKVVSAGRQENMALVFGVVFLVAGLAFKLGAVPFHMWVPDVYQGSPTAVTLILGAAPKLAAFAIALRLLVEGLHGLAADWQPMLMILAVLSLAIGNLTAIAQTNFKRMLAYSTISHVGFVLLGLMSGAVEGNPGASAQAYGSALFYMLVYVLTTLGTFGMVLLLSRQGFECEHIDDLKGLNRRSPWHAAILLLLMFSLTGIPPMVGFYAKLAVLQVLVEAGHVALAVVAVLFSLIGAFYYLRVVKVVYFDEPVAEVGPVAASCGPRGVLSLNGALILVLGILPGGLMALCVHAIQTSLGL</sequence>
<evidence type="ECO:0000313" key="8">
    <source>
        <dbReference type="EMBL" id="OZI79402.1"/>
    </source>
</evidence>
<feature type="transmembrane region" description="Helical" evidence="5">
    <location>
        <begin position="110"/>
        <end position="127"/>
    </location>
</feature>
<keyword evidence="5" id="KW-1003">Cell membrane</keyword>
<evidence type="ECO:0000256" key="5">
    <source>
        <dbReference type="HAMAP-Rule" id="MF_00445"/>
    </source>
</evidence>
<dbReference type="GO" id="GO:0005886">
    <property type="term" value="C:plasma membrane"/>
    <property type="evidence" value="ECO:0007669"/>
    <property type="project" value="UniProtKB-SubCell"/>
</dbReference>
<dbReference type="NCBIfam" id="TIGR01770">
    <property type="entry name" value="NDH_I_N"/>
    <property type="match status" value="1"/>
</dbReference>
<dbReference type="GO" id="GO:0050136">
    <property type="term" value="F:NADH dehydrogenase (quinone) (non-electrogenic) activity"/>
    <property type="evidence" value="ECO:0007669"/>
    <property type="project" value="UniProtKB-UniRule"/>
</dbReference>
<feature type="transmembrane region" description="Helical" evidence="5">
    <location>
        <begin position="206"/>
        <end position="230"/>
    </location>
</feature>
<comment type="function">
    <text evidence="5">NDH-1 shuttles electrons from NADH, via FMN and iron-sulfur (Fe-S) centers, to quinones in the respiratory chain. The immediate electron acceptor for the enzyme in this species is believed to be ubiquinone. Couples the redox reaction to proton translocation (for every two electrons transferred, four hydrogen ions are translocated across the cytoplasmic membrane), and thus conserves the redox energy in a proton gradient.</text>
</comment>
<keyword evidence="5" id="KW-0830">Ubiquinone</keyword>
<comment type="catalytic activity">
    <reaction evidence="5">
        <text>a quinone + NADH + 5 H(+)(in) = a quinol + NAD(+) + 4 H(+)(out)</text>
        <dbReference type="Rhea" id="RHEA:57888"/>
        <dbReference type="ChEBI" id="CHEBI:15378"/>
        <dbReference type="ChEBI" id="CHEBI:24646"/>
        <dbReference type="ChEBI" id="CHEBI:57540"/>
        <dbReference type="ChEBI" id="CHEBI:57945"/>
        <dbReference type="ChEBI" id="CHEBI:132124"/>
    </reaction>
</comment>
<feature type="transmembrane region" description="Helical" evidence="5">
    <location>
        <begin position="276"/>
        <end position="295"/>
    </location>
</feature>
<evidence type="ECO:0000256" key="4">
    <source>
        <dbReference type="ARBA" id="ARBA00023136"/>
    </source>
</evidence>
<keyword evidence="3 5" id="KW-1133">Transmembrane helix</keyword>
<feature type="transmembrane region" description="Helical" evidence="5">
    <location>
        <begin position="380"/>
        <end position="403"/>
    </location>
</feature>
<reference evidence="9" key="1">
    <citation type="submission" date="2017-05" db="EMBL/GenBank/DDBJ databases">
        <title>Complete and WGS of Bordetella genogroups.</title>
        <authorList>
            <person name="Spilker T."/>
            <person name="Lipuma J."/>
        </authorList>
    </citation>
    <scope>NUCLEOTIDE SEQUENCE [LARGE SCALE GENOMIC DNA]</scope>
    <source>
        <strain evidence="9">AU8256</strain>
    </source>
</reference>
<comment type="subcellular location">
    <subcellularLocation>
        <location evidence="5">Cell membrane</location>
        <topology evidence="5">Multi-pass membrane protein</topology>
    </subcellularLocation>
    <subcellularLocation>
        <location evidence="1">Endomembrane system</location>
        <topology evidence="1">Multi-pass membrane protein</topology>
    </subcellularLocation>
    <subcellularLocation>
        <location evidence="6">Membrane</location>
        <topology evidence="6">Multi-pass membrane protein</topology>
    </subcellularLocation>
</comment>
<dbReference type="RefSeq" id="WP_094805951.1">
    <property type="nucleotide sequence ID" value="NZ_NEVT01000003.1"/>
</dbReference>
<feature type="transmembrane region" description="Helical" evidence="5">
    <location>
        <begin position="39"/>
        <end position="58"/>
    </location>
</feature>
<dbReference type="NCBIfam" id="NF004442">
    <property type="entry name" value="PRK05777.1-5"/>
    <property type="match status" value="1"/>
</dbReference>
<dbReference type="Pfam" id="PF00361">
    <property type="entry name" value="Proton_antipo_M"/>
    <property type="match status" value="1"/>
</dbReference>
<dbReference type="InterPro" id="IPR001750">
    <property type="entry name" value="ND/Mrp_TM"/>
</dbReference>
<evidence type="ECO:0000259" key="7">
    <source>
        <dbReference type="Pfam" id="PF00361"/>
    </source>
</evidence>
<dbReference type="EC" id="7.1.1.-" evidence="5"/>
<feature type="transmembrane region" description="Helical" evidence="5">
    <location>
        <begin position="468"/>
        <end position="488"/>
    </location>
</feature>
<feature type="transmembrane region" description="Helical" evidence="5">
    <location>
        <begin position="242"/>
        <end position="264"/>
    </location>
</feature>
<comment type="subunit">
    <text evidence="5">NDH-1 is composed of 14 different subunits. Subunits NuoA, H, J, K, L, M, N constitute the membrane sector of the complex.</text>
</comment>
<evidence type="ECO:0000313" key="9">
    <source>
        <dbReference type="Proteomes" id="UP000215633"/>
    </source>
</evidence>
<keyword evidence="2 5" id="KW-0812">Transmembrane</keyword>
<evidence type="ECO:0000256" key="3">
    <source>
        <dbReference type="ARBA" id="ARBA00022989"/>
    </source>
</evidence>
<feature type="transmembrane region" description="Helical" evidence="5">
    <location>
        <begin position="78"/>
        <end position="98"/>
    </location>
</feature>
<accession>A0A261W0X6</accession>
<dbReference type="EMBL" id="NEVT01000003">
    <property type="protein sequence ID" value="OZI79402.1"/>
    <property type="molecule type" value="Genomic_DNA"/>
</dbReference>
<comment type="caution">
    <text evidence="8">The sequence shown here is derived from an EMBL/GenBank/DDBJ whole genome shotgun (WGS) entry which is preliminary data.</text>
</comment>
<protein>
    <recommendedName>
        <fullName evidence="5">NADH-quinone oxidoreductase subunit N</fullName>
        <ecNumber evidence="5">7.1.1.-</ecNumber>
    </recommendedName>
    <alternativeName>
        <fullName evidence="5">NADH dehydrogenase I subunit N</fullName>
    </alternativeName>
    <alternativeName>
        <fullName evidence="5">NDH-1 subunit N</fullName>
    </alternativeName>
</protein>
<dbReference type="GO" id="GO:0048038">
    <property type="term" value="F:quinone binding"/>
    <property type="evidence" value="ECO:0007669"/>
    <property type="project" value="UniProtKB-KW"/>
</dbReference>
<evidence type="ECO:0000256" key="1">
    <source>
        <dbReference type="ARBA" id="ARBA00004127"/>
    </source>
</evidence>
<feature type="transmembrane region" description="Helical" evidence="5">
    <location>
        <begin position="415"/>
        <end position="435"/>
    </location>
</feature>
<dbReference type="InterPro" id="IPR010096">
    <property type="entry name" value="NADH-Q_OxRdtase_suN/2"/>
</dbReference>
<feature type="transmembrane region" description="Helical" evidence="5">
    <location>
        <begin position="133"/>
        <end position="150"/>
    </location>
</feature>
<feature type="transmembrane region" description="Helical" evidence="5">
    <location>
        <begin position="162"/>
        <end position="186"/>
    </location>
</feature>
<dbReference type="PANTHER" id="PTHR22773">
    <property type="entry name" value="NADH DEHYDROGENASE"/>
    <property type="match status" value="1"/>
</dbReference>
<keyword evidence="9" id="KW-1185">Reference proteome</keyword>
<organism evidence="8 9">
    <name type="scientific">Bordetella genomosp. 2</name>
    <dbReference type="NCBI Taxonomy" id="1983456"/>
    <lineage>
        <taxon>Bacteria</taxon>
        <taxon>Pseudomonadati</taxon>
        <taxon>Pseudomonadota</taxon>
        <taxon>Betaproteobacteria</taxon>
        <taxon>Burkholderiales</taxon>
        <taxon>Alcaligenaceae</taxon>
        <taxon>Bordetella</taxon>
    </lineage>
</organism>
<gene>
    <name evidence="5" type="primary">nuoN</name>
    <name evidence="8" type="ORF">CAL24_05575</name>
</gene>
<name>A0A261W0X6_9BORD</name>
<feature type="transmembrane region" description="Helical" evidence="5">
    <location>
        <begin position="338"/>
        <end position="359"/>
    </location>
</feature>
<feature type="transmembrane region" description="Helical" evidence="5">
    <location>
        <begin position="302"/>
        <end position="323"/>
    </location>
</feature>
<dbReference type="GO" id="GO:0008137">
    <property type="term" value="F:NADH dehydrogenase (ubiquinone) activity"/>
    <property type="evidence" value="ECO:0007669"/>
    <property type="project" value="InterPro"/>
</dbReference>
<keyword evidence="4 5" id="KW-0472">Membrane</keyword>
<evidence type="ECO:0000256" key="6">
    <source>
        <dbReference type="RuleBase" id="RU000320"/>
    </source>
</evidence>
<dbReference type="AlphaFoldDB" id="A0A261W0X6"/>
<keyword evidence="5" id="KW-0520">NAD</keyword>
<dbReference type="GO" id="GO:0012505">
    <property type="term" value="C:endomembrane system"/>
    <property type="evidence" value="ECO:0007669"/>
    <property type="project" value="UniProtKB-SubCell"/>
</dbReference>
<dbReference type="GO" id="GO:0042773">
    <property type="term" value="P:ATP synthesis coupled electron transport"/>
    <property type="evidence" value="ECO:0007669"/>
    <property type="project" value="InterPro"/>
</dbReference>